<organism evidence="3 4">
    <name type="scientific">Bosea robiniae</name>
    <dbReference type="NCBI Taxonomy" id="1036780"/>
    <lineage>
        <taxon>Bacteria</taxon>
        <taxon>Pseudomonadati</taxon>
        <taxon>Pseudomonadota</taxon>
        <taxon>Alphaproteobacteria</taxon>
        <taxon>Hyphomicrobiales</taxon>
        <taxon>Boseaceae</taxon>
        <taxon>Bosea</taxon>
    </lineage>
</organism>
<evidence type="ECO:0000259" key="2">
    <source>
        <dbReference type="Pfam" id="PF04073"/>
    </source>
</evidence>
<dbReference type="PANTHER" id="PTHR31423">
    <property type="entry name" value="YBAK DOMAIN-CONTAINING PROTEIN"/>
    <property type="match status" value="1"/>
</dbReference>
<evidence type="ECO:0000313" key="3">
    <source>
        <dbReference type="EMBL" id="SDH52719.1"/>
    </source>
</evidence>
<evidence type="ECO:0000256" key="1">
    <source>
        <dbReference type="ARBA" id="ARBA00010201"/>
    </source>
</evidence>
<sequence length="174" mass="18885">MTAPVTPDQLCAYLTEKGIAFHRTDHPAVFTVAETAPHRGEMVGHHTKNLFLKDKKGRLFLVSAEAHARIDLKRLHERIGASGRLSFGSAELLMEKLGVTPGSVTAFAVINDRAGEVTMVLDAILTTGEDVNFHPLINTATLRVGRDDLLAFFRSTGHEPLIVDLPVPPDGQNG</sequence>
<evidence type="ECO:0000313" key="4">
    <source>
        <dbReference type="Proteomes" id="UP000199468"/>
    </source>
</evidence>
<comment type="similarity">
    <text evidence="1">Belongs to the PRORSD1 family.</text>
</comment>
<comment type="caution">
    <text evidence="3">The sequence shown here is derived from an EMBL/GenBank/DDBJ whole genome shotgun (WGS) entry which is preliminary data.</text>
</comment>
<feature type="domain" description="YbaK/aminoacyl-tRNA synthetase-associated" evidence="2">
    <location>
        <begin position="26"/>
        <end position="151"/>
    </location>
</feature>
<accession>A0ABY0PCL2</accession>
<proteinExistence type="inferred from homology"/>
<dbReference type="CDD" id="cd04335">
    <property type="entry name" value="PrdX_deacylase"/>
    <property type="match status" value="1"/>
</dbReference>
<name>A0ABY0PCL2_9HYPH</name>
<dbReference type="InterPro" id="IPR036754">
    <property type="entry name" value="YbaK/aa-tRNA-synt-asso_dom_sf"/>
</dbReference>
<dbReference type="Pfam" id="PF04073">
    <property type="entry name" value="tRNA_edit"/>
    <property type="match status" value="1"/>
</dbReference>
<gene>
    <name evidence="3" type="ORF">SAMN05421844_10973</name>
</gene>
<dbReference type="RefSeq" id="WP_091861628.1">
    <property type="nucleotide sequence ID" value="NZ_FNBZ01000009.1"/>
</dbReference>
<dbReference type="Proteomes" id="UP000199468">
    <property type="component" value="Unassembled WGS sequence"/>
</dbReference>
<keyword evidence="4" id="KW-1185">Reference proteome</keyword>
<dbReference type="InterPro" id="IPR007214">
    <property type="entry name" value="YbaK/aa-tRNA-synth-assoc-dom"/>
</dbReference>
<dbReference type="Gene3D" id="3.90.960.10">
    <property type="entry name" value="YbaK/aminoacyl-tRNA synthetase-associated domain"/>
    <property type="match status" value="1"/>
</dbReference>
<dbReference type="InterPro" id="IPR040285">
    <property type="entry name" value="ProX/PRXD1"/>
</dbReference>
<reference evidence="3 4" key="1">
    <citation type="submission" date="2016-10" db="EMBL/GenBank/DDBJ databases">
        <authorList>
            <person name="Varghese N."/>
            <person name="Submissions S."/>
        </authorList>
    </citation>
    <scope>NUCLEOTIDE SEQUENCE [LARGE SCALE GENOMIC DNA]</scope>
    <source>
        <strain evidence="3 4">DSM 26672</strain>
    </source>
</reference>
<dbReference type="SUPFAM" id="SSF55826">
    <property type="entry name" value="YbaK/ProRS associated domain"/>
    <property type="match status" value="1"/>
</dbReference>
<dbReference type="PANTHER" id="PTHR31423:SF3">
    <property type="entry name" value="PROLYL-TRNA SYNTHETASE ASSOCIATED DOMAIN-CONTAINING PROTEIN 1-RELATED"/>
    <property type="match status" value="1"/>
</dbReference>
<protein>
    <submittedName>
        <fullName evidence="3">Ala-tRNA(Pro) deacylase</fullName>
    </submittedName>
</protein>
<dbReference type="EMBL" id="FNBZ01000009">
    <property type="protein sequence ID" value="SDH52719.1"/>
    <property type="molecule type" value="Genomic_DNA"/>
</dbReference>